<dbReference type="EMBL" id="RYYU01000001">
    <property type="protein sequence ID" value="RUL60010.1"/>
    <property type="molecule type" value="Genomic_DNA"/>
</dbReference>
<dbReference type="InterPro" id="IPR051332">
    <property type="entry name" value="Fosfomycin_Res_Enzymes"/>
</dbReference>
<dbReference type="InterPro" id="IPR029068">
    <property type="entry name" value="Glyas_Bleomycin-R_OHBP_Dase"/>
</dbReference>
<comment type="caution">
    <text evidence="2">The sequence shown here is derived from an EMBL/GenBank/DDBJ whole genome shotgun (WGS) entry which is preliminary data.</text>
</comment>
<evidence type="ECO:0000313" key="3">
    <source>
        <dbReference type="Proteomes" id="UP000278983"/>
    </source>
</evidence>
<evidence type="ECO:0000259" key="1">
    <source>
        <dbReference type="PROSITE" id="PS51819"/>
    </source>
</evidence>
<name>A0A3S0PD99_9BACT</name>
<dbReference type="SUPFAM" id="SSF54593">
    <property type="entry name" value="Glyoxalase/Bleomycin resistance protein/Dihydroxybiphenyl dioxygenase"/>
    <property type="match status" value="1"/>
</dbReference>
<accession>A0A3S0PD99</accession>
<feature type="domain" description="VOC" evidence="1">
    <location>
        <begin position="2"/>
        <end position="127"/>
    </location>
</feature>
<proteinExistence type="predicted"/>
<dbReference type="PANTHER" id="PTHR36113:SF1">
    <property type="entry name" value="GLYOXALASE_BLEOMYCIN RESISTANCE PROTEIN_DIOXYGENASE"/>
    <property type="match status" value="1"/>
</dbReference>
<dbReference type="AlphaFoldDB" id="A0A3S0PD99"/>
<dbReference type="InterPro" id="IPR037523">
    <property type="entry name" value="VOC_core"/>
</dbReference>
<dbReference type="Pfam" id="PF00903">
    <property type="entry name" value="Glyoxalase"/>
    <property type="match status" value="1"/>
</dbReference>
<dbReference type="Proteomes" id="UP000278983">
    <property type="component" value="Unassembled WGS sequence"/>
</dbReference>
<reference evidence="2 3" key="1">
    <citation type="submission" date="2018-12" db="EMBL/GenBank/DDBJ databases">
        <title>Genome sequencing of Prevotella sp. KCOM 3155 (= JS262).</title>
        <authorList>
            <person name="Kook J.-K."/>
            <person name="Park S.-N."/>
            <person name="Lim Y.K."/>
        </authorList>
    </citation>
    <scope>NUCLEOTIDE SEQUENCE [LARGE SCALE GENOMIC DNA]</scope>
    <source>
        <strain evidence="2 3">KCOM 3155</strain>
    </source>
</reference>
<keyword evidence="3" id="KW-1185">Reference proteome</keyword>
<organism evidence="2 3">
    <name type="scientific">Prevotella koreensis</name>
    <dbReference type="NCBI Taxonomy" id="2490854"/>
    <lineage>
        <taxon>Bacteria</taxon>
        <taxon>Pseudomonadati</taxon>
        <taxon>Bacteroidota</taxon>
        <taxon>Bacteroidia</taxon>
        <taxon>Bacteroidales</taxon>
        <taxon>Prevotellaceae</taxon>
        <taxon>Prevotella</taxon>
    </lineage>
</organism>
<gene>
    <name evidence="2" type="ORF">EHV08_09795</name>
</gene>
<sequence length="127" mass="14302">MKINHIAMYVCDLEGARDFFVRYFGAKPNAGYHNVHTGFRSFFLSFDDNVRLEVMTKPQMTDGEKERDRTGFIHLSFSVGSKEQVDTLTAQLKTDGFEVADGPRTTGDGYYESSIVGFEGNLIEITV</sequence>
<dbReference type="RefSeq" id="WP_126679105.1">
    <property type="nucleotide sequence ID" value="NZ_RYYU01000001.1"/>
</dbReference>
<dbReference type="PANTHER" id="PTHR36113">
    <property type="entry name" value="LYASE, PUTATIVE-RELATED-RELATED"/>
    <property type="match status" value="1"/>
</dbReference>
<evidence type="ECO:0000313" key="2">
    <source>
        <dbReference type="EMBL" id="RUL60010.1"/>
    </source>
</evidence>
<dbReference type="PROSITE" id="PS51819">
    <property type="entry name" value="VOC"/>
    <property type="match status" value="1"/>
</dbReference>
<dbReference type="OrthoDB" id="9789012at2"/>
<dbReference type="InterPro" id="IPR004360">
    <property type="entry name" value="Glyas_Fos-R_dOase_dom"/>
</dbReference>
<dbReference type="Gene3D" id="3.10.180.10">
    <property type="entry name" value="2,3-Dihydroxybiphenyl 1,2-Dioxygenase, domain 1"/>
    <property type="match status" value="1"/>
</dbReference>
<protein>
    <submittedName>
        <fullName evidence="2">Glyoxalase</fullName>
    </submittedName>
</protein>